<dbReference type="Proteomes" id="UP000198806">
    <property type="component" value="Unassembled WGS sequence"/>
</dbReference>
<evidence type="ECO:0000313" key="2">
    <source>
        <dbReference type="Proteomes" id="UP000198806"/>
    </source>
</evidence>
<dbReference type="EMBL" id="FOWD01000003">
    <property type="protein sequence ID" value="SFN85845.1"/>
    <property type="molecule type" value="Genomic_DNA"/>
</dbReference>
<proteinExistence type="predicted"/>
<reference evidence="1 2" key="1">
    <citation type="submission" date="2016-10" db="EMBL/GenBank/DDBJ databases">
        <authorList>
            <person name="de Groot N.N."/>
        </authorList>
    </citation>
    <scope>NUCLEOTIDE SEQUENCE [LARGE SCALE GENOMIC DNA]</scope>
    <source>
        <strain evidence="1 2">DSM 1283</strain>
    </source>
</reference>
<dbReference type="AlphaFoldDB" id="A0A1I5CFP5"/>
<sequence length="31" mass="3671">MQFEKENLDSINVCVEFEIILRGRLTAELYP</sequence>
<evidence type="ECO:0000313" key="1">
    <source>
        <dbReference type="EMBL" id="SFN85845.1"/>
    </source>
</evidence>
<dbReference type="STRING" id="1527.SAMN04489757_10338"/>
<protein>
    <submittedName>
        <fullName evidence="1">Uncharacterized protein</fullName>
    </submittedName>
</protein>
<gene>
    <name evidence="1" type="ORF">SAMN04489757_10338</name>
</gene>
<keyword evidence="2" id="KW-1185">Reference proteome</keyword>
<name>A0A1I5CFP5_9FIRM</name>
<organism evidence="1 2">
    <name type="scientific">Anaerocolumna aminovalerica</name>
    <dbReference type="NCBI Taxonomy" id="1527"/>
    <lineage>
        <taxon>Bacteria</taxon>
        <taxon>Bacillati</taxon>
        <taxon>Bacillota</taxon>
        <taxon>Clostridia</taxon>
        <taxon>Lachnospirales</taxon>
        <taxon>Lachnospiraceae</taxon>
        <taxon>Anaerocolumna</taxon>
    </lineage>
</organism>
<accession>A0A1I5CFP5</accession>